<keyword evidence="6 7" id="KW-1208">Phospholipid metabolism</keyword>
<keyword evidence="7" id="KW-0496">Mitochondrion</keyword>
<dbReference type="CDD" id="cd09137">
    <property type="entry name" value="PLDc_PGS1_euk_2"/>
    <property type="match status" value="1"/>
</dbReference>
<dbReference type="EMBL" id="CATQJA010000129">
    <property type="protein sequence ID" value="CAJ0557860.1"/>
    <property type="molecule type" value="Genomic_DNA"/>
</dbReference>
<dbReference type="Gene3D" id="3.30.870.10">
    <property type="entry name" value="Endonuclease Chain A"/>
    <property type="match status" value="2"/>
</dbReference>
<evidence type="ECO:0000256" key="2">
    <source>
        <dbReference type="ARBA" id="ARBA00022679"/>
    </source>
</evidence>
<keyword evidence="2 7" id="KW-0808">Transferase</keyword>
<dbReference type="GO" id="GO:0032049">
    <property type="term" value="P:cardiolipin biosynthetic process"/>
    <property type="evidence" value="ECO:0007669"/>
    <property type="project" value="InterPro"/>
</dbReference>
<feature type="non-terminal residue" evidence="8">
    <location>
        <position position="1"/>
    </location>
</feature>
<dbReference type="Proteomes" id="UP001177023">
    <property type="component" value="Unassembled WGS sequence"/>
</dbReference>
<proteinExistence type="inferred from homology"/>
<evidence type="ECO:0000256" key="6">
    <source>
        <dbReference type="ARBA" id="ARBA00023264"/>
    </source>
</evidence>
<keyword evidence="9" id="KW-1185">Reference proteome</keyword>
<dbReference type="SUPFAM" id="SSF56024">
    <property type="entry name" value="Phospholipase D/nuclease"/>
    <property type="match status" value="1"/>
</dbReference>
<evidence type="ECO:0000256" key="7">
    <source>
        <dbReference type="RuleBase" id="RU365024"/>
    </source>
</evidence>
<accession>A0AA36FTC8</accession>
<evidence type="ECO:0000256" key="1">
    <source>
        <dbReference type="ARBA" id="ARBA00022516"/>
    </source>
</evidence>
<name>A0AA36FTC8_9BILA</name>
<dbReference type="GO" id="GO:0008444">
    <property type="term" value="F:CDP-diacylglycerol-glycerol-3-phosphate 3-phosphatidyltransferase activity"/>
    <property type="evidence" value="ECO:0007669"/>
    <property type="project" value="UniProtKB-EC"/>
</dbReference>
<protein>
    <recommendedName>
        <fullName evidence="7">CDP-diacylglycerol--glycerol-3-phosphate 3-phosphatidyltransferase</fullName>
        <ecNumber evidence="7">2.7.8.5</ecNumber>
    </recommendedName>
</protein>
<dbReference type="AlphaFoldDB" id="A0AA36FTC8"/>
<keyword evidence="1 7" id="KW-0444">Lipid biosynthesis</keyword>
<comment type="function">
    <text evidence="7">Functions in the biosynthesis of the anionic phospholipids phosphatidylglycerol and cardiolipin.</text>
</comment>
<evidence type="ECO:0000256" key="3">
    <source>
        <dbReference type="ARBA" id="ARBA00022737"/>
    </source>
</evidence>
<dbReference type="PANTHER" id="PTHR12586:SF1">
    <property type="entry name" value="CDP-DIACYLGLYCEROL--GLYCEROL-3-PHOSPHATE 3-PHOSPHATIDYLTRANSFERASE, MITOCHONDRIAL"/>
    <property type="match status" value="1"/>
</dbReference>
<dbReference type="PANTHER" id="PTHR12586">
    <property type="entry name" value="CDP-DIACYLGLYCEROL--SERINE O-PHOSPHATIDYLTRANSFERASE"/>
    <property type="match status" value="1"/>
</dbReference>
<evidence type="ECO:0000313" key="8">
    <source>
        <dbReference type="EMBL" id="CAJ0557860.1"/>
    </source>
</evidence>
<dbReference type="InterPro" id="IPR003226">
    <property type="entry name" value="MYG1_exonuclease"/>
</dbReference>
<comment type="similarity">
    <text evidence="7">Belongs to the CDP-alcohol phosphatidyltransferase class-II family.</text>
</comment>
<keyword evidence="5 7" id="KW-0594">Phospholipid biosynthesis</keyword>
<comment type="caution">
    <text evidence="8">The sequence shown here is derived from an EMBL/GenBank/DDBJ whole genome shotgun (WGS) entry which is preliminary data.</text>
</comment>
<reference evidence="8" key="1">
    <citation type="submission" date="2023-06" db="EMBL/GenBank/DDBJ databases">
        <authorList>
            <person name="Delattre M."/>
        </authorList>
    </citation>
    <scope>NUCLEOTIDE SEQUENCE</scope>
    <source>
        <strain evidence="8">AF72</strain>
    </source>
</reference>
<keyword evidence="3" id="KW-0677">Repeat</keyword>
<evidence type="ECO:0000256" key="5">
    <source>
        <dbReference type="ARBA" id="ARBA00023209"/>
    </source>
</evidence>
<dbReference type="Pfam" id="PF03690">
    <property type="entry name" value="MYG1_exonuc"/>
    <property type="match status" value="1"/>
</dbReference>
<comment type="catalytic activity">
    <reaction evidence="7">
        <text>a CDP-1,2-diacyl-sn-glycerol + sn-glycerol 3-phosphate = a 1,2-diacyl-sn-glycero-3-phospho-(1'-sn-glycero-3'-phosphate) + CMP + H(+)</text>
        <dbReference type="Rhea" id="RHEA:12593"/>
        <dbReference type="ChEBI" id="CHEBI:15378"/>
        <dbReference type="ChEBI" id="CHEBI:57597"/>
        <dbReference type="ChEBI" id="CHEBI:58332"/>
        <dbReference type="ChEBI" id="CHEBI:60110"/>
        <dbReference type="ChEBI" id="CHEBI:60377"/>
        <dbReference type="EC" id="2.7.8.5"/>
    </reaction>
</comment>
<keyword evidence="7" id="KW-0547">Nucleotide-binding</keyword>
<dbReference type="GO" id="GO:0005739">
    <property type="term" value="C:mitochondrion"/>
    <property type="evidence" value="ECO:0007669"/>
    <property type="project" value="UniProtKB-SubCell"/>
</dbReference>
<comment type="subcellular location">
    <subcellularLocation>
        <location evidence="7">Mitochondrion</location>
    </subcellularLocation>
</comment>
<dbReference type="EC" id="2.7.8.5" evidence="7"/>
<evidence type="ECO:0000313" key="9">
    <source>
        <dbReference type="Proteomes" id="UP001177023"/>
    </source>
</evidence>
<organism evidence="8 9">
    <name type="scientific">Mesorhabditis spiculigera</name>
    <dbReference type="NCBI Taxonomy" id="96644"/>
    <lineage>
        <taxon>Eukaryota</taxon>
        <taxon>Metazoa</taxon>
        <taxon>Ecdysozoa</taxon>
        <taxon>Nematoda</taxon>
        <taxon>Chromadorea</taxon>
        <taxon>Rhabditida</taxon>
        <taxon>Rhabditina</taxon>
        <taxon>Rhabditomorpha</taxon>
        <taxon>Rhabditoidea</taxon>
        <taxon>Rhabditidae</taxon>
        <taxon>Mesorhabditinae</taxon>
        <taxon>Mesorhabditis</taxon>
    </lineage>
</organism>
<dbReference type="InterPro" id="IPR016270">
    <property type="entry name" value="PGS1"/>
</dbReference>
<keyword evidence="7" id="KW-0067">ATP-binding</keyword>
<gene>
    <name evidence="8" type="ORF">MSPICULIGERA_LOCUS609</name>
</gene>
<dbReference type="GO" id="GO:0005524">
    <property type="term" value="F:ATP binding"/>
    <property type="evidence" value="ECO:0007669"/>
    <property type="project" value="UniProtKB-KW"/>
</dbReference>
<keyword evidence="4 7" id="KW-0443">Lipid metabolism</keyword>
<comment type="pathway">
    <text evidence="7">Phospholipid metabolism; phosphatidylglycerol biosynthesis; phosphatidylglycerol from CDP-diacylglycerol: step 1/2.</text>
</comment>
<sequence length="594" mass="67666">MDWFNLDLQAIPVREESIQIINEPSEFYEVLIDETKRAEKSVFWSSLYLGEGQLEKLLVSTLDEALTRNDRLEMTLLLDYLRGREAQQKKRAAQLNWRQSRIVAQVSLYHTPELSGFIKRLLPERTNEIVGLQHMKFANLSDSYFTNRQDRYILFKNVPELANFFCDVIAEVSKSSFVLQPDGSAIPHRECEVHPFLGDSVEYRRRFQKQIEGCIERLKVSIRSMNQGADTFLYPLLQMGPFSIHQEYDFLKRLFETKANGFFGAAGASKYVPSMYSWIAKDFLKISGRNSKRQIDLREYKRPGWTFHAKGLWMCDEGVAATLIGSSNYGYRSVHRDLEAQVLLVTKNEAEIESLGILDFSTKLSSAGLIYAHYGRAIIAEVLKIDQDDPRVNIFYRRLYGTFVEQIDAVDNGIQQYDGVPRYLSSDSISARVGGLNPVGMKTTLTPTQGAFTDAMKLVGGTFLEHLHYLNGVWWPARQIVVESVKNREAIDPSGRILTMENGGCAVEEHFFDIEETLGLTGSRMTYMLFGDSTSSGWRVQAIPTDRRANFQNRGPLPKKWRGLRDEELSSVVGVEGCVFVHMTGFIGGHKTRE</sequence>
<evidence type="ECO:0000256" key="4">
    <source>
        <dbReference type="ARBA" id="ARBA00023098"/>
    </source>
</evidence>